<dbReference type="GO" id="GO:0016788">
    <property type="term" value="F:hydrolase activity, acting on ester bonds"/>
    <property type="evidence" value="ECO:0007669"/>
    <property type="project" value="UniProtKB-UniRule"/>
</dbReference>
<dbReference type="InterPro" id="IPR037027">
    <property type="entry name" value="YqgF/RNaseH-like_dom_sf"/>
</dbReference>
<reference evidence="7" key="1">
    <citation type="journal article" date="2020" name="mSystems">
        <title>Genome- and Community-Level Interaction Insights into Carbon Utilization and Element Cycling Functions of Hydrothermarchaeota in Hydrothermal Sediment.</title>
        <authorList>
            <person name="Zhou Z."/>
            <person name="Liu Y."/>
            <person name="Xu W."/>
            <person name="Pan J."/>
            <person name="Luo Z.H."/>
            <person name="Li M."/>
        </authorList>
    </citation>
    <scope>NUCLEOTIDE SEQUENCE [LARGE SCALE GENOMIC DNA]</scope>
    <source>
        <strain evidence="7">SpSt-464</strain>
    </source>
</reference>
<accession>A0A7C3J6D9</accession>
<comment type="similarity">
    <text evidence="5">Belongs to the YqgF HJR family.</text>
</comment>
<keyword evidence="2 5" id="KW-0690">Ribosome biogenesis</keyword>
<dbReference type="GO" id="GO:0000967">
    <property type="term" value="P:rRNA 5'-end processing"/>
    <property type="evidence" value="ECO:0007669"/>
    <property type="project" value="UniProtKB-UniRule"/>
</dbReference>
<comment type="caution">
    <text evidence="7">The sequence shown here is derived from an EMBL/GenBank/DDBJ whole genome shotgun (WGS) entry which is preliminary data.</text>
</comment>
<dbReference type="CDD" id="cd16964">
    <property type="entry name" value="YqgF"/>
    <property type="match status" value="1"/>
</dbReference>
<evidence type="ECO:0000256" key="4">
    <source>
        <dbReference type="ARBA" id="ARBA00022801"/>
    </source>
</evidence>
<organism evidence="7">
    <name type="scientific">candidate division WOR-3 bacterium</name>
    <dbReference type="NCBI Taxonomy" id="2052148"/>
    <lineage>
        <taxon>Bacteria</taxon>
        <taxon>Bacteria division WOR-3</taxon>
    </lineage>
</organism>
<dbReference type="PANTHER" id="PTHR33317">
    <property type="entry name" value="POLYNUCLEOTIDYL TRANSFERASE, RIBONUCLEASE H-LIKE SUPERFAMILY PROTEIN"/>
    <property type="match status" value="1"/>
</dbReference>
<evidence type="ECO:0000313" key="7">
    <source>
        <dbReference type="EMBL" id="HFK23853.1"/>
    </source>
</evidence>
<dbReference type="HAMAP" id="MF_00651">
    <property type="entry name" value="Nuclease_YqgF"/>
    <property type="match status" value="1"/>
</dbReference>
<comment type="subcellular location">
    <subcellularLocation>
        <location evidence="5">Cytoplasm</location>
    </subcellularLocation>
</comment>
<dbReference type="InterPro" id="IPR006641">
    <property type="entry name" value="YqgF/RNaseH-like_dom"/>
</dbReference>
<keyword evidence="1 5" id="KW-0963">Cytoplasm</keyword>
<dbReference type="SMART" id="SM00732">
    <property type="entry name" value="YqgFc"/>
    <property type="match status" value="1"/>
</dbReference>
<dbReference type="Gene3D" id="3.30.420.140">
    <property type="entry name" value="YqgF/RNase H-like domain"/>
    <property type="match status" value="1"/>
</dbReference>
<evidence type="ECO:0000259" key="6">
    <source>
        <dbReference type="SMART" id="SM00732"/>
    </source>
</evidence>
<dbReference type="NCBIfam" id="TIGR00250">
    <property type="entry name" value="RNAse_H_YqgF"/>
    <property type="match status" value="1"/>
</dbReference>
<gene>
    <name evidence="7" type="primary">ruvX</name>
    <name evidence="7" type="ORF">ENS15_04295</name>
</gene>
<dbReference type="EC" id="3.1.-.-" evidence="5"/>
<proteinExistence type="inferred from homology"/>
<dbReference type="GO" id="GO:0004518">
    <property type="term" value="F:nuclease activity"/>
    <property type="evidence" value="ECO:0007669"/>
    <property type="project" value="UniProtKB-KW"/>
</dbReference>
<dbReference type="InterPro" id="IPR005227">
    <property type="entry name" value="YqgF"/>
</dbReference>
<protein>
    <recommendedName>
        <fullName evidence="5">Putative pre-16S rRNA nuclease</fullName>
        <ecNumber evidence="5">3.1.-.-</ecNumber>
    </recommendedName>
</protein>
<evidence type="ECO:0000256" key="5">
    <source>
        <dbReference type="HAMAP-Rule" id="MF_00651"/>
    </source>
</evidence>
<evidence type="ECO:0000256" key="1">
    <source>
        <dbReference type="ARBA" id="ARBA00022490"/>
    </source>
</evidence>
<dbReference type="AlphaFoldDB" id="A0A7C3J6D9"/>
<dbReference type="Pfam" id="PF03652">
    <property type="entry name" value="RuvX"/>
    <property type="match status" value="1"/>
</dbReference>
<evidence type="ECO:0000256" key="3">
    <source>
        <dbReference type="ARBA" id="ARBA00022722"/>
    </source>
</evidence>
<dbReference type="SUPFAM" id="SSF53098">
    <property type="entry name" value="Ribonuclease H-like"/>
    <property type="match status" value="1"/>
</dbReference>
<dbReference type="InterPro" id="IPR012337">
    <property type="entry name" value="RNaseH-like_sf"/>
</dbReference>
<keyword evidence="4 5" id="KW-0378">Hydrolase</keyword>
<evidence type="ECO:0000256" key="2">
    <source>
        <dbReference type="ARBA" id="ARBA00022517"/>
    </source>
</evidence>
<keyword evidence="3 5" id="KW-0540">Nuclease</keyword>
<sequence length="132" mass="15292">MSNLLSVDIGKKRTGICLCLDGIILPQKAIKTYELEKVLKKYILDYNIEQIIFGVPLDKDGKDNEMSLWVKDLVGKMNICGVDKIFFNERLTTKESERLIRESGLKEKKEEIVDSISAMIIMKEYLNFEREK</sequence>
<feature type="domain" description="YqgF/RNase H-like" evidence="6">
    <location>
        <begin position="2"/>
        <end position="96"/>
    </location>
</feature>
<dbReference type="PANTHER" id="PTHR33317:SF4">
    <property type="entry name" value="POLYNUCLEOTIDYL TRANSFERASE, RIBONUCLEASE H-LIKE SUPERFAMILY PROTEIN"/>
    <property type="match status" value="1"/>
</dbReference>
<dbReference type="GO" id="GO:0005829">
    <property type="term" value="C:cytosol"/>
    <property type="evidence" value="ECO:0007669"/>
    <property type="project" value="TreeGrafter"/>
</dbReference>
<dbReference type="EMBL" id="DSTT01000005">
    <property type="protein sequence ID" value="HFK23853.1"/>
    <property type="molecule type" value="Genomic_DNA"/>
</dbReference>
<name>A0A7C3J6D9_UNCW3</name>
<comment type="function">
    <text evidence="5">Could be a nuclease involved in processing of the 5'-end of pre-16S rRNA.</text>
</comment>